<dbReference type="InterPro" id="IPR057942">
    <property type="entry name" value="TPR_TNPO3_IPO13_3rd"/>
</dbReference>
<dbReference type="InterPro" id="IPR040520">
    <property type="entry name" value="Importin_rep_3"/>
</dbReference>
<evidence type="ECO:0000256" key="1">
    <source>
        <dbReference type="ARBA" id="ARBA00004123"/>
    </source>
</evidence>
<evidence type="ECO:0000256" key="2">
    <source>
        <dbReference type="ARBA" id="ARBA00007991"/>
    </source>
</evidence>
<name>A0AAD9KVW2_RIDPI</name>
<dbReference type="AlphaFoldDB" id="A0AAD9KVW2"/>
<keyword evidence="7" id="KW-1185">Reference proteome</keyword>
<accession>A0AAD9KVW2</accession>
<protein>
    <recommendedName>
        <fullName evidence="8">Importin-13</fullName>
    </recommendedName>
</protein>
<dbReference type="GO" id="GO:0006606">
    <property type="term" value="P:protein import into nucleus"/>
    <property type="evidence" value="ECO:0007669"/>
    <property type="project" value="TreeGrafter"/>
</dbReference>
<evidence type="ECO:0000256" key="3">
    <source>
        <dbReference type="ARBA" id="ARBA00022448"/>
    </source>
</evidence>
<organism evidence="6 7">
    <name type="scientific">Ridgeia piscesae</name>
    <name type="common">Tubeworm</name>
    <dbReference type="NCBI Taxonomy" id="27915"/>
    <lineage>
        <taxon>Eukaryota</taxon>
        <taxon>Metazoa</taxon>
        <taxon>Spiralia</taxon>
        <taxon>Lophotrochozoa</taxon>
        <taxon>Annelida</taxon>
        <taxon>Polychaeta</taxon>
        <taxon>Sedentaria</taxon>
        <taxon>Canalipalpata</taxon>
        <taxon>Sabellida</taxon>
        <taxon>Siboglinidae</taxon>
        <taxon>Ridgeia</taxon>
    </lineage>
</organism>
<dbReference type="SUPFAM" id="SSF48371">
    <property type="entry name" value="ARM repeat"/>
    <property type="match status" value="1"/>
</dbReference>
<evidence type="ECO:0000256" key="4">
    <source>
        <dbReference type="ARBA" id="ARBA00022927"/>
    </source>
</evidence>
<evidence type="ECO:0000313" key="7">
    <source>
        <dbReference type="Proteomes" id="UP001209878"/>
    </source>
</evidence>
<dbReference type="InterPro" id="IPR011989">
    <property type="entry name" value="ARM-like"/>
</dbReference>
<dbReference type="PANTHER" id="PTHR12363">
    <property type="entry name" value="TRANSPORTIN 3 AND IMPORTIN 13"/>
    <property type="match status" value="1"/>
</dbReference>
<dbReference type="Proteomes" id="UP001209878">
    <property type="component" value="Unassembled WGS sequence"/>
</dbReference>
<dbReference type="InterPro" id="IPR051345">
    <property type="entry name" value="Importin_beta-like_NTR"/>
</dbReference>
<dbReference type="Pfam" id="PF18806">
    <property type="entry name" value="Importin_rep_3"/>
    <property type="match status" value="1"/>
</dbReference>
<keyword evidence="5" id="KW-0539">Nucleus</keyword>
<dbReference type="EMBL" id="JAODUO010000548">
    <property type="protein sequence ID" value="KAK2178307.1"/>
    <property type="molecule type" value="Genomic_DNA"/>
</dbReference>
<evidence type="ECO:0008006" key="8">
    <source>
        <dbReference type="Google" id="ProtNLM"/>
    </source>
</evidence>
<dbReference type="InterPro" id="IPR058537">
    <property type="entry name" value="TPR_TNPO3_IPO13_4th"/>
</dbReference>
<keyword evidence="4" id="KW-0653">Protein transport</keyword>
<comment type="caution">
    <text evidence="6">The sequence shown here is derived from an EMBL/GenBank/DDBJ whole genome shotgun (WGS) entry which is preliminary data.</text>
</comment>
<reference evidence="6" key="1">
    <citation type="journal article" date="2023" name="Mol. Biol. Evol.">
        <title>Third-Generation Sequencing Reveals the Adaptive Role of the Epigenome in Three Deep-Sea Polychaetes.</title>
        <authorList>
            <person name="Perez M."/>
            <person name="Aroh O."/>
            <person name="Sun Y."/>
            <person name="Lan Y."/>
            <person name="Juniper S.K."/>
            <person name="Young C.R."/>
            <person name="Angers B."/>
            <person name="Qian P.Y."/>
        </authorList>
    </citation>
    <scope>NUCLEOTIDE SEQUENCE</scope>
    <source>
        <strain evidence="6">R07B-5</strain>
    </source>
</reference>
<dbReference type="Pfam" id="PF24140">
    <property type="entry name" value="TPR_TNPO3_IPO13_3rd"/>
    <property type="match status" value="1"/>
</dbReference>
<sequence>MLSRVPCTSFKVISQALDLIGSYADWISSHPEVLGLVLPLMLQGLREPELAQSATFSLKEVLQEGQAHLQPYVADILNASKEAIDKNNLKARDTWRLMSCLGYTLSVVPVDQTMVYLNVLLTPHIQQLQALSTCQPSSDLKAVLQLKINMLSWLFNSLSVHYEDDNATTTAPQSDEPRQQPVLLVMQQVLPVIRQVLHTWVIDPDVVENVCDMMKKAMRTLMDNFRPVVKDVAQLTADMYNSSPQPPMLDLAKQILVLFVADESVNDMAVDLFHSVCTKTISLFQLDVREYPDIIEAFMAFLAQIAKKCPKLLGHENCNILGLFQAGIIGLGMSESPTVKTSCQFLSELIHGYDNLPAAKAVITTHGLSLVERLMRAIGGESPRAVVDSMADVFWALNKWHLESMVKWMNAVVIQDGFPSAKATRAQKEQFARRVLKERVNKRRLKETVQEFTLLWRGLMGTEYAVQTTSIMEDLGAE</sequence>
<dbReference type="InterPro" id="IPR016024">
    <property type="entry name" value="ARM-type_fold"/>
</dbReference>
<keyword evidence="3" id="KW-0813">Transport</keyword>
<dbReference type="GO" id="GO:0005737">
    <property type="term" value="C:cytoplasm"/>
    <property type="evidence" value="ECO:0007669"/>
    <property type="project" value="TreeGrafter"/>
</dbReference>
<evidence type="ECO:0000256" key="5">
    <source>
        <dbReference type="ARBA" id="ARBA00023242"/>
    </source>
</evidence>
<comment type="subcellular location">
    <subcellularLocation>
        <location evidence="1">Nucleus</location>
    </subcellularLocation>
</comment>
<dbReference type="GO" id="GO:0005634">
    <property type="term" value="C:nucleus"/>
    <property type="evidence" value="ECO:0007669"/>
    <property type="project" value="UniProtKB-SubCell"/>
</dbReference>
<comment type="similarity">
    <text evidence="2">Belongs to the importin beta family.</text>
</comment>
<dbReference type="Pfam" id="PF24139">
    <property type="entry name" value="TPR_TNPO3_IPO13_4th"/>
    <property type="match status" value="1"/>
</dbReference>
<proteinExistence type="inferred from homology"/>
<dbReference type="Gene3D" id="1.25.10.10">
    <property type="entry name" value="Leucine-rich Repeat Variant"/>
    <property type="match status" value="1"/>
</dbReference>
<gene>
    <name evidence="6" type="ORF">NP493_548g01013</name>
</gene>
<dbReference type="PANTHER" id="PTHR12363:SF33">
    <property type="entry name" value="IMPORTIN-13"/>
    <property type="match status" value="1"/>
</dbReference>
<evidence type="ECO:0000313" key="6">
    <source>
        <dbReference type="EMBL" id="KAK2178307.1"/>
    </source>
</evidence>